<evidence type="ECO:0000313" key="1">
    <source>
        <dbReference type="EMBL" id="GBG28127.1"/>
    </source>
</evidence>
<accession>A0A2R5GAT7</accession>
<dbReference type="EMBL" id="BEYU01000039">
    <property type="protein sequence ID" value="GBG28127.1"/>
    <property type="molecule type" value="Genomic_DNA"/>
</dbReference>
<gene>
    <name evidence="1" type="ORF">FCC1311_043502</name>
</gene>
<evidence type="ECO:0000313" key="2">
    <source>
        <dbReference type="Proteomes" id="UP000241890"/>
    </source>
</evidence>
<keyword evidence="2" id="KW-1185">Reference proteome</keyword>
<sequence length="321" mass="35680">MQNADELGAAAPAGWRVCARIHRDGSVSFFDGPRTRDVGDLQQEDAAENAFFGSAAVSFSDTTFEITEESFGSVETNSLAWATRDPNNRNLGLSAVDADALHLIEEDEVIRSGEDDAVRFEEERSNVCKKVHLQSKGSPFAGKRVGTRFDTVRARGKAVTAALADARATLAPPNQLQHKPGRDTYILSYEHLLAELEAHQLELLHALNTVEKRMLREGIELGERWVEIRRTALKHIRRHQESAGRALHEARESSFELVIVRHHPVDADQVWETLARDLDHILGLNVRDGNRTLVVVHDDVPQQHVARRSSLTVLASSDSPT</sequence>
<proteinExistence type="predicted"/>
<dbReference type="Proteomes" id="UP000241890">
    <property type="component" value="Unassembled WGS sequence"/>
</dbReference>
<protein>
    <submittedName>
        <fullName evidence="1">Uncharacterized protein</fullName>
    </submittedName>
</protein>
<dbReference type="InParanoid" id="A0A2R5GAT7"/>
<name>A0A2R5GAT7_9STRA</name>
<reference evidence="1 2" key="1">
    <citation type="submission" date="2017-12" db="EMBL/GenBank/DDBJ databases">
        <title>Sequencing, de novo assembly and annotation of complete genome of a new Thraustochytrid species, strain FCC1311.</title>
        <authorList>
            <person name="Sedici K."/>
            <person name="Godart F."/>
            <person name="Aiese Cigliano R."/>
            <person name="Sanseverino W."/>
            <person name="Barakat M."/>
            <person name="Ortet P."/>
            <person name="Marechal E."/>
            <person name="Cagnac O."/>
            <person name="Amato A."/>
        </authorList>
    </citation>
    <scope>NUCLEOTIDE SEQUENCE [LARGE SCALE GENOMIC DNA]</scope>
</reference>
<comment type="caution">
    <text evidence="1">The sequence shown here is derived from an EMBL/GenBank/DDBJ whole genome shotgun (WGS) entry which is preliminary data.</text>
</comment>
<dbReference type="AlphaFoldDB" id="A0A2R5GAT7"/>
<organism evidence="1 2">
    <name type="scientific">Hondaea fermentalgiana</name>
    <dbReference type="NCBI Taxonomy" id="2315210"/>
    <lineage>
        <taxon>Eukaryota</taxon>
        <taxon>Sar</taxon>
        <taxon>Stramenopiles</taxon>
        <taxon>Bigyra</taxon>
        <taxon>Labyrinthulomycetes</taxon>
        <taxon>Thraustochytrida</taxon>
        <taxon>Thraustochytriidae</taxon>
        <taxon>Hondaea</taxon>
    </lineage>
</organism>